<dbReference type="AlphaFoldDB" id="A0A0E4A186"/>
<name>A0A0E4A186_9BACT</name>
<proteinExistence type="predicted"/>
<keyword evidence="2" id="KW-1185">Reference proteome</keyword>
<dbReference type="EMBL" id="CP010429">
    <property type="protein sequence ID" value="AKD58518.1"/>
    <property type="molecule type" value="Genomic_DNA"/>
</dbReference>
<gene>
    <name evidence="1" type="ORF">SD10_13755</name>
</gene>
<evidence type="ECO:0000313" key="1">
    <source>
        <dbReference type="EMBL" id="AKD58518.1"/>
    </source>
</evidence>
<dbReference type="PATRIC" id="fig|1379870.5.peg.2992"/>
<dbReference type="Proteomes" id="UP000033054">
    <property type="component" value="Chromosome"/>
</dbReference>
<protein>
    <submittedName>
        <fullName evidence="1">Zinc finger, YgiT-type</fullName>
    </submittedName>
</protein>
<dbReference type="OrthoDB" id="466160at2"/>
<accession>A0A0E4A186</accession>
<dbReference type="HOGENOM" id="CLU_174612_2_0_10"/>
<evidence type="ECO:0000313" key="2">
    <source>
        <dbReference type="Proteomes" id="UP000033054"/>
    </source>
</evidence>
<sequence>MNWPNDTLLETHVRYILDMNGQLYVFENVPARVNLTTDEQFFTPATVRRIQQIALSAKPPTQTIQVGLYEWGNAA</sequence>
<dbReference type="KEGG" id="srd:SD10_13755"/>
<dbReference type="STRING" id="1379870.SD10_13755"/>
<organism evidence="1 2">
    <name type="scientific">Spirosoma radiotolerans</name>
    <dbReference type="NCBI Taxonomy" id="1379870"/>
    <lineage>
        <taxon>Bacteria</taxon>
        <taxon>Pseudomonadati</taxon>
        <taxon>Bacteroidota</taxon>
        <taxon>Cytophagia</taxon>
        <taxon>Cytophagales</taxon>
        <taxon>Cytophagaceae</taxon>
        <taxon>Spirosoma</taxon>
    </lineage>
</organism>
<reference evidence="1 2" key="1">
    <citation type="journal article" date="2014" name="Curr. Microbiol.">
        <title>Spirosoma radiotolerans sp. nov., a gamma-radiation-resistant bacterium isolated from gamma ray-irradiated soil.</title>
        <authorList>
            <person name="Lee J.J."/>
            <person name="Srinivasan S."/>
            <person name="Lim S."/>
            <person name="Joe M."/>
            <person name="Im S."/>
            <person name="Bae S.I."/>
            <person name="Park K.R."/>
            <person name="Han J.H."/>
            <person name="Park S.H."/>
            <person name="Joo B.M."/>
            <person name="Park S.J."/>
            <person name="Kim M.K."/>
        </authorList>
    </citation>
    <scope>NUCLEOTIDE SEQUENCE [LARGE SCALE GENOMIC DNA]</scope>
    <source>
        <strain evidence="1 2">DG5A</strain>
    </source>
</reference>